<organism evidence="1 2">
    <name type="scientific">Funneliformis caledonium</name>
    <dbReference type="NCBI Taxonomy" id="1117310"/>
    <lineage>
        <taxon>Eukaryota</taxon>
        <taxon>Fungi</taxon>
        <taxon>Fungi incertae sedis</taxon>
        <taxon>Mucoromycota</taxon>
        <taxon>Glomeromycotina</taxon>
        <taxon>Glomeromycetes</taxon>
        <taxon>Glomerales</taxon>
        <taxon>Glomeraceae</taxon>
        <taxon>Funneliformis</taxon>
    </lineage>
</organism>
<keyword evidence="2" id="KW-1185">Reference proteome</keyword>
<protein>
    <submittedName>
        <fullName evidence="1">4346_t:CDS:1</fullName>
    </submittedName>
</protein>
<sequence>MSRPKCVTVTPIISILGWLSSKIVSENHGHKKNFTVTPDY</sequence>
<reference evidence="1" key="1">
    <citation type="submission" date="2021-06" db="EMBL/GenBank/DDBJ databases">
        <authorList>
            <person name="Kallberg Y."/>
            <person name="Tangrot J."/>
            <person name="Rosling A."/>
        </authorList>
    </citation>
    <scope>NUCLEOTIDE SEQUENCE</scope>
    <source>
        <strain evidence="1">UK204</strain>
    </source>
</reference>
<dbReference type="Proteomes" id="UP000789570">
    <property type="component" value="Unassembled WGS sequence"/>
</dbReference>
<gene>
    <name evidence="1" type="ORF">FCALED_LOCUS3714</name>
</gene>
<dbReference type="AlphaFoldDB" id="A0A9N9F0K6"/>
<name>A0A9N9F0K6_9GLOM</name>
<evidence type="ECO:0000313" key="1">
    <source>
        <dbReference type="EMBL" id="CAG8501209.1"/>
    </source>
</evidence>
<evidence type="ECO:0000313" key="2">
    <source>
        <dbReference type="Proteomes" id="UP000789570"/>
    </source>
</evidence>
<proteinExistence type="predicted"/>
<dbReference type="EMBL" id="CAJVPQ010000669">
    <property type="protein sequence ID" value="CAG8501209.1"/>
    <property type="molecule type" value="Genomic_DNA"/>
</dbReference>
<comment type="caution">
    <text evidence="1">The sequence shown here is derived from an EMBL/GenBank/DDBJ whole genome shotgun (WGS) entry which is preliminary data.</text>
</comment>
<accession>A0A9N9F0K6</accession>